<dbReference type="InterPro" id="IPR048469">
    <property type="entry name" value="YchJ-like_M"/>
</dbReference>
<dbReference type="InterPro" id="IPR004027">
    <property type="entry name" value="SEC_C_motif"/>
</dbReference>
<dbReference type="PANTHER" id="PTHR33747:SF1">
    <property type="entry name" value="ADENYLATE CYCLASE-ASSOCIATED CAP C-TERMINAL DOMAIN-CONTAINING PROTEIN"/>
    <property type="match status" value="1"/>
</dbReference>
<dbReference type="NCBIfam" id="NF002486">
    <property type="entry name" value="PRK01752.1"/>
    <property type="match status" value="1"/>
</dbReference>
<dbReference type="AlphaFoldDB" id="A0A0F9XG42"/>
<sequence length="161" mass="17906">MPSSVMISGTDNCPCCSSVRYDNCCQPLHQGTPAASAELLMRSRYCAYTLGLIDYLIATTLPAQQAQLEAAQMRAWSEQSRWLGLEVETVKDVAGGNRAQVTFSAHWADPDGSKHSHRECSDFKRISDRWYFIDPNHLIKAGRNEPCPCGSGRKFKQCCSL</sequence>
<dbReference type="EMBL" id="LAZR01000054">
    <property type="protein sequence ID" value="KKN98026.1"/>
    <property type="molecule type" value="Genomic_DNA"/>
</dbReference>
<proteinExistence type="predicted"/>
<accession>A0A0F9XG42</accession>
<dbReference type="SUPFAM" id="SSF103642">
    <property type="entry name" value="Sec-C motif"/>
    <property type="match status" value="1"/>
</dbReference>
<dbReference type="InterPro" id="IPR032710">
    <property type="entry name" value="NTF2-like_dom_sf"/>
</dbReference>
<dbReference type="SUPFAM" id="SSF54427">
    <property type="entry name" value="NTF2-like"/>
    <property type="match status" value="1"/>
</dbReference>
<dbReference type="Pfam" id="PF02810">
    <property type="entry name" value="SEC-C"/>
    <property type="match status" value="1"/>
</dbReference>
<dbReference type="PANTHER" id="PTHR33747">
    <property type="entry name" value="UPF0225 PROTEIN SCO1677"/>
    <property type="match status" value="1"/>
</dbReference>
<name>A0A0F9XG42_9ZZZZ</name>
<protein>
    <recommendedName>
        <fullName evidence="1">YchJ-like middle NTF2-like domain-containing protein</fullName>
    </recommendedName>
</protein>
<dbReference type="Gene3D" id="3.10.450.50">
    <property type="match status" value="1"/>
</dbReference>
<feature type="domain" description="YchJ-like middle NTF2-like" evidence="1">
    <location>
        <begin position="36"/>
        <end position="134"/>
    </location>
</feature>
<evidence type="ECO:0000259" key="1">
    <source>
        <dbReference type="Pfam" id="PF17775"/>
    </source>
</evidence>
<reference evidence="2" key="1">
    <citation type="journal article" date="2015" name="Nature">
        <title>Complex archaea that bridge the gap between prokaryotes and eukaryotes.</title>
        <authorList>
            <person name="Spang A."/>
            <person name="Saw J.H."/>
            <person name="Jorgensen S.L."/>
            <person name="Zaremba-Niedzwiedzka K."/>
            <person name="Martijn J."/>
            <person name="Lind A.E."/>
            <person name="van Eijk R."/>
            <person name="Schleper C."/>
            <person name="Guy L."/>
            <person name="Ettema T.J."/>
        </authorList>
    </citation>
    <scope>NUCLEOTIDE SEQUENCE</scope>
</reference>
<dbReference type="Pfam" id="PF17775">
    <property type="entry name" value="YchJ_M-like"/>
    <property type="match status" value="1"/>
</dbReference>
<organism evidence="2">
    <name type="scientific">marine sediment metagenome</name>
    <dbReference type="NCBI Taxonomy" id="412755"/>
    <lineage>
        <taxon>unclassified sequences</taxon>
        <taxon>metagenomes</taxon>
        <taxon>ecological metagenomes</taxon>
    </lineage>
</organism>
<dbReference type="NCBIfam" id="NF001213">
    <property type="entry name" value="PRK00183.1"/>
    <property type="match status" value="1"/>
</dbReference>
<comment type="caution">
    <text evidence="2">The sequence shown here is derived from an EMBL/GenBank/DDBJ whole genome shotgun (WGS) entry which is preliminary data.</text>
</comment>
<evidence type="ECO:0000313" key="2">
    <source>
        <dbReference type="EMBL" id="KKN98026.1"/>
    </source>
</evidence>
<gene>
    <name evidence="2" type="ORF">LCGC14_0152250</name>
</gene>